<feature type="coiled-coil region" evidence="4">
    <location>
        <begin position="23"/>
        <end position="53"/>
    </location>
</feature>
<evidence type="ECO:0000256" key="4">
    <source>
        <dbReference type="SAM" id="Coils"/>
    </source>
</evidence>
<protein>
    <recommendedName>
        <fullName evidence="5">Guanylate cyclase domain-containing protein</fullName>
    </recommendedName>
</protein>
<sequence length="500" mass="56754">MSRKQHSGDFFSIMEQEEYVWAMRTSVNEQKLLEEQEEEMEDEDDEKVTLFDREEGTMNMLLVYKTTILASFVPDEIIFNLNDYTSKTFDASILCGDVSGFTELCETYNQIGSGGPSRLTDMLNNFIGAMVQEIMSHGGDVIKFSGDAFLALWRCSQSYAMRDYIQEAINCALVIQKSHNNFITDVGVTLRVKLAISSGAILFSLIGDSLLSHYIEVGQPILDTKDILEICHAGDIIISEKAYAYVDVSAYLTEEVSGGKYIRIFGVGASWRQIQKFSTHSRYATPSKFLEETDSDASSSSRESLLKRRQSSEFALRPMVNEAATNAKNLYEHLKKFIIPPVMQRIELDEPLEHLTELRQITVIMINIVPHSITFDSLIGLVKRIYRIITIHIQKFSGCINKVSCFDKDLMCVLIFGLRGLKQDLECRNALRCAGLIYEDIYVLSKVKGVSIGVSTVSNFKFSYKDSNIMKYFAVFLWINLSPLNTFVFGKQMFLELIFI</sequence>
<organism evidence="6 7">
    <name type="scientific">Cryptolaemus montrouzieri</name>
    <dbReference type="NCBI Taxonomy" id="559131"/>
    <lineage>
        <taxon>Eukaryota</taxon>
        <taxon>Metazoa</taxon>
        <taxon>Ecdysozoa</taxon>
        <taxon>Arthropoda</taxon>
        <taxon>Hexapoda</taxon>
        <taxon>Insecta</taxon>
        <taxon>Pterygota</taxon>
        <taxon>Neoptera</taxon>
        <taxon>Endopterygota</taxon>
        <taxon>Coleoptera</taxon>
        <taxon>Polyphaga</taxon>
        <taxon>Cucujiformia</taxon>
        <taxon>Coccinelloidea</taxon>
        <taxon>Coccinellidae</taxon>
        <taxon>Scymninae</taxon>
        <taxon>Scymnini</taxon>
        <taxon>Cryptolaemus</taxon>
    </lineage>
</organism>
<dbReference type="InterPro" id="IPR029787">
    <property type="entry name" value="Nucleotide_cyclase"/>
</dbReference>
<name>A0ABD2PAT2_9CUCU</name>
<dbReference type="PROSITE" id="PS50125">
    <property type="entry name" value="GUANYLATE_CYCLASE_2"/>
    <property type="match status" value="1"/>
</dbReference>
<dbReference type="CDD" id="cd07302">
    <property type="entry name" value="CHD"/>
    <property type="match status" value="1"/>
</dbReference>
<dbReference type="Pfam" id="PF00211">
    <property type="entry name" value="Guanylate_cyc"/>
    <property type="match status" value="1"/>
</dbReference>
<keyword evidence="4" id="KW-0175">Coiled coil</keyword>
<dbReference type="GO" id="GO:0016829">
    <property type="term" value="F:lyase activity"/>
    <property type="evidence" value="ECO:0007669"/>
    <property type="project" value="UniProtKB-KW"/>
</dbReference>
<dbReference type="GO" id="GO:0005524">
    <property type="term" value="F:ATP binding"/>
    <property type="evidence" value="ECO:0007669"/>
    <property type="project" value="UniProtKB-KW"/>
</dbReference>
<evidence type="ECO:0000256" key="3">
    <source>
        <dbReference type="ARBA" id="ARBA00023239"/>
    </source>
</evidence>
<dbReference type="Gene3D" id="3.30.70.1230">
    <property type="entry name" value="Nucleotide cyclase"/>
    <property type="match status" value="2"/>
</dbReference>
<proteinExistence type="predicted"/>
<gene>
    <name evidence="6" type="ORF">HHI36_002375</name>
</gene>
<evidence type="ECO:0000259" key="5">
    <source>
        <dbReference type="PROSITE" id="PS50125"/>
    </source>
</evidence>
<dbReference type="InterPro" id="IPR001054">
    <property type="entry name" value="A/G_cyclase"/>
</dbReference>
<feature type="domain" description="Guanylate cyclase" evidence="5">
    <location>
        <begin position="92"/>
        <end position="207"/>
    </location>
</feature>
<keyword evidence="2" id="KW-0067">ATP-binding</keyword>
<accession>A0ABD2PAT2</accession>
<dbReference type="Proteomes" id="UP001516400">
    <property type="component" value="Unassembled WGS sequence"/>
</dbReference>
<evidence type="ECO:0000256" key="2">
    <source>
        <dbReference type="ARBA" id="ARBA00022840"/>
    </source>
</evidence>
<reference evidence="6 7" key="1">
    <citation type="journal article" date="2021" name="BMC Biol.">
        <title>Horizontally acquired antibacterial genes associated with adaptive radiation of ladybird beetles.</title>
        <authorList>
            <person name="Li H.S."/>
            <person name="Tang X.F."/>
            <person name="Huang Y.H."/>
            <person name="Xu Z.Y."/>
            <person name="Chen M.L."/>
            <person name="Du X.Y."/>
            <person name="Qiu B.Y."/>
            <person name="Chen P.T."/>
            <person name="Zhang W."/>
            <person name="Slipinski A."/>
            <person name="Escalona H.E."/>
            <person name="Waterhouse R.M."/>
            <person name="Zwick A."/>
            <person name="Pang H."/>
        </authorList>
    </citation>
    <scope>NUCLEOTIDE SEQUENCE [LARGE SCALE GENOMIC DNA]</scope>
    <source>
        <strain evidence="6">SYSU2018</strain>
    </source>
</reference>
<dbReference type="SUPFAM" id="SSF55073">
    <property type="entry name" value="Nucleotide cyclase"/>
    <property type="match status" value="1"/>
</dbReference>
<dbReference type="EMBL" id="JABFTP020000185">
    <property type="protein sequence ID" value="KAL3287919.1"/>
    <property type="molecule type" value="Genomic_DNA"/>
</dbReference>
<dbReference type="PANTHER" id="PTHR16305">
    <property type="entry name" value="TESTICULAR SOLUBLE ADENYLYL CYCLASE"/>
    <property type="match status" value="1"/>
</dbReference>
<evidence type="ECO:0000256" key="1">
    <source>
        <dbReference type="ARBA" id="ARBA00022741"/>
    </source>
</evidence>
<keyword evidence="1" id="KW-0547">Nucleotide-binding</keyword>
<evidence type="ECO:0000313" key="7">
    <source>
        <dbReference type="Proteomes" id="UP001516400"/>
    </source>
</evidence>
<keyword evidence="3" id="KW-0456">Lyase</keyword>
<dbReference type="AlphaFoldDB" id="A0ABD2PAT2"/>
<dbReference type="PANTHER" id="PTHR16305:SF28">
    <property type="entry name" value="GUANYLATE CYCLASE DOMAIN-CONTAINING PROTEIN"/>
    <property type="match status" value="1"/>
</dbReference>
<comment type="caution">
    <text evidence="6">The sequence shown here is derived from an EMBL/GenBank/DDBJ whole genome shotgun (WGS) entry which is preliminary data.</text>
</comment>
<evidence type="ECO:0000313" key="6">
    <source>
        <dbReference type="EMBL" id="KAL3287919.1"/>
    </source>
</evidence>
<keyword evidence="7" id="KW-1185">Reference proteome</keyword>